<sequence>MAGASEEGGGVEEATPVSTGEGRTKRGLSGSMSLRTRKLGRRLSRSMSIVALKLPEKAQSITRSSSKLMRSGNRDKKNRSFELSIILPDKTQKQVTVAGNNTVAEIVCEPLNDIGAVLVGSPSRPLSAPQSLPLGGTVPLPDSPPVAPPVALLFLGGSKAPVEPRASATVLEGEVLIVEYQPPQWDGRDLEAFIAWEKIYASTLFSAVELYGKPLLRAAVITKEEYHLLFYYLESVSEASEALTERMRKYIDSGLLINDCNNDDDDSNLLEKSSIIEEPKSILTELVQEGVLTQHDVDTSSVITNSEFNDSTTTDNRKIDDDNRSSVSSASLRKVIVDIPIDCDESVADSSIIDTTDNVTTVTIRTSGQCCDDHRISADATENVWANVRWDFLNPSDFGYDQIPSVKRSRSDSAITPVSQRKNEDIYERLHDQDVEAESCGSITPYESIEDLYDCIKNAQYSSAAAEESSPSTESQSEPQYPDYYEKSSTTRQSSASSEKSGASSAFPFSKCGSSDSTDAFTSCESTSGISTFATKSIPESLKCRELPPPPAEGDSSESAILLKQLFTGELMDAYGEYLSAYPYARALLRRKIRRDEHFAALADIRRGAAKYTISEYLELPIERLAQYERLVGGGCARRRAARLSDLERVQDLFPHDYLALHDADAPAALASHHAQKQKSLRKRPSLDIGGTISASSSSLSPRTFIMEAPVQLSPLGTTSPPLDRHLFLFSDLLLVGKSRGTNCFKLKESVRLAEVWISLSEGDDTGFLIGWPTITGVANYLAIYPTQAARDTWYRKIQNALSAQLATEPKSTNIQIFYKDATSSIEFCKTVSVSPEMSARCVVRQALHVLQTGGAEGEGDAEHDDHEVEGRWGAASEFTLCVRTGRDAPPTPLKGIERPHAVQMSRIRQTLSNEDGFDLEHVNAKNNPCGLVFELRKKNQGIKNGNSSGGRGLRLLRRGGRLFGVALTRLCGGAPPPALLLALRRLRALAPLTHGVFRRSANAKALRLLRDKLDTLGPWAEGCPELERAPVLLLAALVKEFFRALPQPLLATELYPAWLHVLTLSQSEKVTAVRSLLLKLPKAHYTMLTYFICLLQAIAKKSNINLMCPMNLGVCVGPSLLWPNTPCDKAPKAVPMIVELLIVKADVLFGPQISGLLGNGTPETSNALLDSGAEESDSLHSVGISLDSMELSTPRKEKLSLSRDSGLTLSEDDSNSNGGNSPAPRNILHSLSAPTCNMQQESKLVVRYNIDNHNVSGLPQVNQRPNIYSNKAELYSTVNDELYTTPYMGERYVHNSINIGISNGIDERNYVSKTALQRSTADIYDQSPAKYITGLEPQKPPRSNVSKAARTSKVYSMFAETQETDKNVSNKNFSRAKSSDNLLESKQENIDNKRDLVSSQENIVYSNIHDLAMFTENIQRQNQYQTHAEVSNSNYSRVYTGWEKKSANYNSKSNNCNAENIYGQMAKKQGETSQSRADGNVTPAATIFTRNDWTRQAARTKSLEVSEEVHANNEKMRNGNYEINVTNCCRKRRFDPAHMCTKSCTVPTAATREHENHKMNPLQNSYSYVENIHNNNNSEENKKSRLRNYNTNKLNQSKSLANIILHSDSSSSDTLYQPQNSFNSRSTESPASENSFENCYTTQYIDPLYTSVYNRRRDIFHDMKSSNMFPSDIYKATPTAVKPEYNNSENEQNNNKKPPHMPPPVPPRKMVYQRVLKKFQPVHVNKDEKNLRSKSVPRLYREPSNGADKKGQNIIALDGSESDTESESYV</sequence>
<dbReference type="PROSITE" id="PS50010">
    <property type="entry name" value="DH_2"/>
    <property type="match status" value="1"/>
</dbReference>
<dbReference type="SMART" id="SM00324">
    <property type="entry name" value="RhoGAP"/>
    <property type="match status" value="1"/>
</dbReference>
<feature type="compositionally biased region" description="Basic and acidic residues" evidence="2">
    <location>
        <begin position="315"/>
        <end position="324"/>
    </location>
</feature>
<evidence type="ECO:0000256" key="1">
    <source>
        <dbReference type="ARBA" id="ARBA00022468"/>
    </source>
</evidence>
<feature type="compositionally biased region" description="Low complexity" evidence="2">
    <location>
        <begin position="464"/>
        <end position="506"/>
    </location>
</feature>
<dbReference type="PROSITE" id="PS50238">
    <property type="entry name" value="RHOGAP"/>
    <property type="match status" value="1"/>
</dbReference>
<gene>
    <name evidence="6" type="primary">LOC113492509</name>
</gene>
<feature type="region of interest" description="Disordered" evidence="2">
    <location>
        <begin position="303"/>
        <end position="324"/>
    </location>
</feature>
<feature type="compositionally biased region" description="Acidic residues" evidence="2">
    <location>
        <begin position="1761"/>
        <end position="1771"/>
    </location>
</feature>
<dbReference type="RefSeq" id="XP_026725791.1">
    <property type="nucleotide sequence ID" value="XM_026869990.1"/>
</dbReference>
<dbReference type="InterPro" id="IPR000219">
    <property type="entry name" value="DH_dom"/>
</dbReference>
<feature type="domain" description="DH" evidence="3">
    <location>
        <begin position="190"/>
        <end position="632"/>
    </location>
</feature>
<keyword evidence="5" id="KW-1185">Reference proteome</keyword>
<reference evidence="6" key="1">
    <citation type="submission" date="2025-08" db="UniProtKB">
        <authorList>
            <consortium name="RefSeq"/>
        </authorList>
    </citation>
    <scope>IDENTIFICATION</scope>
</reference>
<evidence type="ECO:0000256" key="2">
    <source>
        <dbReference type="SAM" id="MobiDB-lite"/>
    </source>
</evidence>
<dbReference type="InParanoid" id="A0A7E5VBX5"/>
<feature type="region of interest" description="Disordered" evidence="2">
    <location>
        <begin position="1196"/>
        <end position="1230"/>
    </location>
</feature>
<dbReference type="InterPro" id="IPR008936">
    <property type="entry name" value="Rho_GTPase_activation_prot"/>
</dbReference>
<evidence type="ECO:0000259" key="3">
    <source>
        <dbReference type="PROSITE" id="PS50010"/>
    </source>
</evidence>
<feature type="compositionally biased region" description="Polar residues" evidence="2">
    <location>
        <begin position="303"/>
        <end position="314"/>
    </location>
</feature>
<protein>
    <submittedName>
        <fullName evidence="6">Uncharacterized protein LOC113492509</fullName>
    </submittedName>
</protein>
<feature type="compositionally biased region" description="Low complexity" evidence="2">
    <location>
        <begin position="1685"/>
        <end position="1697"/>
    </location>
</feature>
<feature type="region of interest" description="Disordered" evidence="2">
    <location>
        <begin position="464"/>
        <end position="514"/>
    </location>
</feature>
<evidence type="ECO:0000259" key="4">
    <source>
        <dbReference type="PROSITE" id="PS50238"/>
    </source>
</evidence>
<accession>A0A7E5VBX5</accession>
<dbReference type="InterPro" id="IPR035899">
    <property type="entry name" value="DBL_dom_sf"/>
</dbReference>
<dbReference type="SUPFAM" id="SSF48065">
    <property type="entry name" value="DBL homology domain (DH-domain)"/>
    <property type="match status" value="2"/>
</dbReference>
<dbReference type="KEGG" id="tnl:113492509"/>
<feature type="domain" description="Rho-GAP" evidence="4">
    <location>
        <begin position="966"/>
        <end position="1150"/>
    </location>
</feature>
<dbReference type="InterPro" id="IPR011993">
    <property type="entry name" value="PH-like_dom_sf"/>
</dbReference>
<dbReference type="InterPro" id="IPR047887">
    <property type="entry name" value="ARHGAP20_PH"/>
</dbReference>
<dbReference type="Gene3D" id="1.10.555.10">
    <property type="entry name" value="Rho GTPase activation protein"/>
    <property type="match status" value="1"/>
</dbReference>
<feature type="region of interest" description="Disordered" evidence="2">
    <location>
        <begin position="1611"/>
        <end position="1635"/>
    </location>
</feature>
<feature type="region of interest" description="Disordered" evidence="2">
    <location>
        <begin position="1"/>
        <end position="40"/>
    </location>
</feature>
<dbReference type="SUPFAM" id="SSF50729">
    <property type="entry name" value="PH domain-like"/>
    <property type="match status" value="1"/>
</dbReference>
<dbReference type="Pfam" id="PF22286">
    <property type="entry name" value="RHG20_PH"/>
    <property type="match status" value="1"/>
</dbReference>
<dbReference type="GeneID" id="113492509"/>
<dbReference type="Gene3D" id="1.20.900.10">
    <property type="entry name" value="Dbl homology (DH) domain"/>
    <property type="match status" value="1"/>
</dbReference>
<keyword evidence="1" id="KW-0343">GTPase activation</keyword>
<dbReference type="GO" id="GO:0007165">
    <property type="term" value="P:signal transduction"/>
    <property type="evidence" value="ECO:0007669"/>
    <property type="project" value="InterPro"/>
</dbReference>
<organism evidence="5 6">
    <name type="scientific">Trichoplusia ni</name>
    <name type="common">Cabbage looper</name>
    <dbReference type="NCBI Taxonomy" id="7111"/>
    <lineage>
        <taxon>Eukaryota</taxon>
        <taxon>Metazoa</taxon>
        <taxon>Ecdysozoa</taxon>
        <taxon>Arthropoda</taxon>
        <taxon>Hexapoda</taxon>
        <taxon>Insecta</taxon>
        <taxon>Pterygota</taxon>
        <taxon>Neoptera</taxon>
        <taxon>Endopterygota</taxon>
        <taxon>Lepidoptera</taxon>
        <taxon>Glossata</taxon>
        <taxon>Ditrysia</taxon>
        <taxon>Noctuoidea</taxon>
        <taxon>Noctuidae</taxon>
        <taxon>Plusiinae</taxon>
        <taxon>Trichoplusia</taxon>
    </lineage>
</organism>
<dbReference type="Pfam" id="PF00620">
    <property type="entry name" value="RhoGAP"/>
    <property type="match status" value="1"/>
</dbReference>
<dbReference type="GO" id="GO:0005096">
    <property type="term" value="F:GTPase activator activity"/>
    <property type="evidence" value="ECO:0007669"/>
    <property type="project" value="UniProtKB-KW"/>
</dbReference>
<proteinExistence type="predicted"/>
<dbReference type="Proteomes" id="UP000322000">
    <property type="component" value="Chromosome 1"/>
</dbReference>
<dbReference type="Gene3D" id="2.30.29.30">
    <property type="entry name" value="Pleckstrin-homology domain (PH domain)/Phosphotyrosine-binding domain (PTB)"/>
    <property type="match status" value="1"/>
</dbReference>
<feature type="region of interest" description="Disordered" evidence="2">
    <location>
        <begin position="1722"/>
        <end position="1771"/>
    </location>
</feature>
<evidence type="ECO:0000313" key="6">
    <source>
        <dbReference type="RefSeq" id="XP_026725791.1"/>
    </source>
</evidence>
<dbReference type="PANTHER" id="PTHR23179">
    <property type="entry name" value="T-CELL ACTIVATION RHO GTPASE ACTIVATING PROTEIN-RELATED"/>
    <property type="match status" value="1"/>
</dbReference>
<dbReference type="OrthoDB" id="27389at2759"/>
<dbReference type="PANTHER" id="PTHR23179:SF3">
    <property type="entry name" value="RHO GTPASE-ACTIVATING PROTEIN 20"/>
    <property type="match status" value="1"/>
</dbReference>
<dbReference type="InterPro" id="IPR000198">
    <property type="entry name" value="RhoGAP_dom"/>
</dbReference>
<evidence type="ECO:0000313" key="5">
    <source>
        <dbReference type="Proteomes" id="UP000322000"/>
    </source>
</evidence>
<name>A0A7E5VBX5_TRINI</name>
<dbReference type="SUPFAM" id="SSF48350">
    <property type="entry name" value="GTPase activation domain, GAP"/>
    <property type="match status" value="1"/>
</dbReference>
<feature type="region of interest" description="Disordered" evidence="2">
    <location>
        <begin position="1684"/>
        <end position="1709"/>
    </location>
</feature>
<dbReference type="GO" id="GO:0005085">
    <property type="term" value="F:guanyl-nucleotide exchange factor activity"/>
    <property type="evidence" value="ECO:0007669"/>
    <property type="project" value="InterPro"/>
</dbReference>